<comment type="similarity">
    <text evidence="2">Belongs to the MotB family.</text>
</comment>
<dbReference type="InterPro" id="IPR036737">
    <property type="entry name" value="OmpA-like_sf"/>
</dbReference>
<dbReference type="InterPro" id="IPR025713">
    <property type="entry name" value="MotB-like_N_dom"/>
</dbReference>
<dbReference type="InterPro" id="IPR050330">
    <property type="entry name" value="Bact_OuterMem_StrucFunc"/>
</dbReference>
<keyword evidence="5 9" id="KW-1133">Transmembrane helix</keyword>
<dbReference type="InterPro" id="IPR006665">
    <property type="entry name" value="OmpA-like"/>
</dbReference>
<evidence type="ECO:0000256" key="3">
    <source>
        <dbReference type="ARBA" id="ARBA00022475"/>
    </source>
</evidence>
<sequence>MAKPKKPEPPENHERWLVSFADFVTLLFALFVVLYSFAMAKQSEYNAMVKAFMDSMGTVGLISRPAGTPALEGGTGILEKQTDIKAAAGEKDPADALPPEPLPVEALAIDLNVGNSQKDAKEDLQLSDASSLVSKEKDQEELVGKLRKQLENQRVEVEQLGQQIIIRINDNALFPEGSAFLQPRLIPLVQQISTLLQDIPGAVSVTGHTDDTLTETSDGLFRSNWELSALRAVAIVEVMIQNNKLAANRITAQGRADTMPLVDNSSTANRAKNRRIEISILQGEADEGGVIRVEKPPADATTKP</sequence>
<evidence type="ECO:0000256" key="4">
    <source>
        <dbReference type="ARBA" id="ARBA00022692"/>
    </source>
</evidence>
<dbReference type="RefSeq" id="WP_127698665.1">
    <property type="nucleotide sequence ID" value="NZ_SACS01000007.1"/>
</dbReference>
<accession>A0A437QZI3</accession>
<name>A0A437QZI3_9GAMM</name>
<dbReference type="PANTHER" id="PTHR30329">
    <property type="entry name" value="STATOR ELEMENT OF FLAGELLAR MOTOR COMPLEX"/>
    <property type="match status" value="1"/>
</dbReference>
<dbReference type="Proteomes" id="UP000283077">
    <property type="component" value="Unassembled WGS sequence"/>
</dbReference>
<comment type="subcellular location">
    <subcellularLocation>
        <location evidence="1">Cell membrane</location>
        <topology evidence="1">Single-pass membrane protein</topology>
    </subcellularLocation>
</comment>
<dbReference type="CDD" id="cd07185">
    <property type="entry name" value="OmpA_C-like"/>
    <property type="match status" value="1"/>
</dbReference>
<gene>
    <name evidence="11" type="ORF">EOE67_08465</name>
</gene>
<keyword evidence="11" id="KW-0966">Cell projection</keyword>
<evidence type="ECO:0000256" key="9">
    <source>
        <dbReference type="SAM" id="Phobius"/>
    </source>
</evidence>
<dbReference type="GO" id="GO:0005886">
    <property type="term" value="C:plasma membrane"/>
    <property type="evidence" value="ECO:0007669"/>
    <property type="project" value="UniProtKB-SubCell"/>
</dbReference>
<evidence type="ECO:0000313" key="12">
    <source>
        <dbReference type="Proteomes" id="UP000283077"/>
    </source>
</evidence>
<feature type="transmembrane region" description="Helical" evidence="9">
    <location>
        <begin position="16"/>
        <end position="38"/>
    </location>
</feature>
<proteinExistence type="inferred from homology"/>
<dbReference type="Pfam" id="PF00691">
    <property type="entry name" value="OmpA"/>
    <property type="match status" value="1"/>
</dbReference>
<dbReference type="NCBIfam" id="NF006508">
    <property type="entry name" value="PRK08944.1"/>
    <property type="match status" value="1"/>
</dbReference>
<keyword evidence="3" id="KW-1003">Cell membrane</keyword>
<keyword evidence="4 9" id="KW-0812">Transmembrane</keyword>
<dbReference type="Gene3D" id="3.30.1330.60">
    <property type="entry name" value="OmpA-like domain"/>
    <property type="match status" value="1"/>
</dbReference>
<evidence type="ECO:0000256" key="5">
    <source>
        <dbReference type="ARBA" id="ARBA00022989"/>
    </source>
</evidence>
<dbReference type="PANTHER" id="PTHR30329:SF20">
    <property type="entry name" value="EXPORTED PROTEIN"/>
    <property type="match status" value="1"/>
</dbReference>
<dbReference type="PROSITE" id="PS51123">
    <property type="entry name" value="OMPA_2"/>
    <property type="match status" value="1"/>
</dbReference>
<evidence type="ECO:0000256" key="6">
    <source>
        <dbReference type="ARBA" id="ARBA00023136"/>
    </source>
</evidence>
<keyword evidence="8" id="KW-0175">Coiled coil</keyword>
<evidence type="ECO:0000259" key="10">
    <source>
        <dbReference type="PROSITE" id="PS51123"/>
    </source>
</evidence>
<evidence type="ECO:0000256" key="2">
    <source>
        <dbReference type="ARBA" id="ARBA00008914"/>
    </source>
</evidence>
<comment type="caution">
    <text evidence="11">The sequence shown here is derived from an EMBL/GenBank/DDBJ whole genome shotgun (WGS) entry which is preliminary data.</text>
</comment>
<feature type="domain" description="OmpA-like" evidence="10">
    <location>
        <begin position="161"/>
        <end position="284"/>
    </location>
</feature>
<keyword evidence="6 7" id="KW-0472">Membrane</keyword>
<reference evidence="11 12" key="1">
    <citation type="submission" date="2019-01" db="EMBL/GenBank/DDBJ databases">
        <authorList>
            <person name="Chen W.-M."/>
        </authorList>
    </citation>
    <scope>NUCLEOTIDE SEQUENCE [LARGE SCALE GENOMIC DNA]</scope>
    <source>
        <strain evidence="11 12">KYPC3</strain>
    </source>
</reference>
<dbReference type="SUPFAM" id="SSF103088">
    <property type="entry name" value="OmpA-like"/>
    <property type="match status" value="1"/>
</dbReference>
<evidence type="ECO:0000256" key="7">
    <source>
        <dbReference type="PROSITE-ProRule" id="PRU00473"/>
    </source>
</evidence>
<feature type="coiled-coil region" evidence="8">
    <location>
        <begin position="136"/>
        <end position="163"/>
    </location>
</feature>
<evidence type="ECO:0000313" key="11">
    <source>
        <dbReference type="EMBL" id="RVU39934.1"/>
    </source>
</evidence>
<protein>
    <submittedName>
        <fullName evidence="11">Flagellar motor protein MotB</fullName>
    </submittedName>
</protein>
<evidence type="ECO:0000256" key="1">
    <source>
        <dbReference type="ARBA" id="ARBA00004162"/>
    </source>
</evidence>
<keyword evidence="12" id="KW-1185">Reference proteome</keyword>
<organism evidence="11 12">
    <name type="scientific">Rheinheimera riviphila</name>
    <dbReference type="NCBI Taxonomy" id="1834037"/>
    <lineage>
        <taxon>Bacteria</taxon>
        <taxon>Pseudomonadati</taxon>
        <taxon>Pseudomonadota</taxon>
        <taxon>Gammaproteobacteria</taxon>
        <taxon>Chromatiales</taxon>
        <taxon>Chromatiaceae</taxon>
        <taxon>Rheinheimera</taxon>
    </lineage>
</organism>
<evidence type="ECO:0000256" key="8">
    <source>
        <dbReference type="SAM" id="Coils"/>
    </source>
</evidence>
<keyword evidence="11" id="KW-0969">Cilium</keyword>
<dbReference type="EMBL" id="SACS01000007">
    <property type="protein sequence ID" value="RVU39934.1"/>
    <property type="molecule type" value="Genomic_DNA"/>
</dbReference>
<dbReference type="OrthoDB" id="9815217at2"/>
<dbReference type="Pfam" id="PF13677">
    <property type="entry name" value="MotB_plug"/>
    <property type="match status" value="1"/>
</dbReference>
<keyword evidence="11" id="KW-0282">Flagellum</keyword>
<dbReference type="AlphaFoldDB" id="A0A437QZI3"/>